<dbReference type="SUPFAM" id="SSF53335">
    <property type="entry name" value="S-adenosyl-L-methionine-dependent methyltransferases"/>
    <property type="match status" value="1"/>
</dbReference>
<dbReference type="AlphaFoldDB" id="A0A9D1LE86"/>
<name>A0A9D1LE86_9FIRM</name>
<accession>A0A9D1LE86</accession>
<evidence type="ECO:0000313" key="3">
    <source>
        <dbReference type="Proteomes" id="UP000824071"/>
    </source>
</evidence>
<dbReference type="Proteomes" id="UP000824071">
    <property type="component" value="Unassembled WGS sequence"/>
</dbReference>
<organism evidence="2 3">
    <name type="scientific">Candidatus Fimenecus excrementigallinarum</name>
    <dbReference type="NCBI Taxonomy" id="2840816"/>
    <lineage>
        <taxon>Bacteria</taxon>
        <taxon>Bacillati</taxon>
        <taxon>Bacillota</taxon>
        <taxon>Clostridia</taxon>
        <taxon>Candidatus Fimenecus</taxon>
    </lineage>
</organism>
<proteinExistence type="predicted"/>
<reference evidence="2" key="2">
    <citation type="journal article" date="2021" name="PeerJ">
        <title>Extensive microbial diversity within the chicken gut microbiome revealed by metagenomics and culture.</title>
        <authorList>
            <person name="Gilroy R."/>
            <person name="Ravi A."/>
            <person name="Getino M."/>
            <person name="Pursley I."/>
            <person name="Horton D.L."/>
            <person name="Alikhan N.F."/>
            <person name="Baker D."/>
            <person name="Gharbi K."/>
            <person name="Hall N."/>
            <person name="Watson M."/>
            <person name="Adriaenssens E.M."/>
            <person name="Foster-Nyarko E."/>
            <person name="Jarju S."/>
            <person name="Secka A."/>
            <person name="Antonio M."/>
            <person name="Oren A."/>
            <person name="Chaudhuri R.R."/>
            <person name="La Ragione R."/>
            <person name="Hildebrand F."/>
            <person name="Pallen M.J."/>
        </authorList>
    </citation>
    <scope>NUCLEOTIDE SEQUENCE</scope>
    <source>
        <strain evidence="2">ChiGjej1B1-19959</strain>
    </source>
</reference>
<protein>
    <submittedName>
        <fullName evidence="2">Methyltransferase domain-containing protein</fullName>
    </submittedName>
</protein>
<dbReference type="InterPro" id="IPR029063">
    <property type="entry name" value="SAM-dependent_MTases_sf"/>
</dbReference>
<dbReference type="PANTHER" id="PTHR43464">
    <property type="entry name" value="METHYLTRANSFERASE"/>
    <property type="match status" value="1"/>
</dbReference>
<dbReference type="PANTHER" id="PTHR43464:SF82">
    <property type="entry name" value="METHYLTRANSFERASE DOMAIN-CONTAINING PROTEIN"/>
    <property type="match status" value="1"/>
</dbReference>
<keyword evidence="2" id="KW-0489">Methyltransferase</keyword>
<evidence type="ECO:0000259" key="1">
    <source>
        <dbReference type="Pfam" id="PF13649"/>
    </source>
</evidence>
<dbReference type="GO" id="GO:0032259">
    <property type="term" value="P:methylation"/>
    <property type="evidence" value="ECO:0007669"/>
    <property type="project" value="UniProtKB-KW"/>
</dbReference>
<gene>
    <name evidence="2" type="ORF">IAC53_06820</name>
</gene>
<sequence length="252" mass="27840">MNIQWDADRYAQEFAFVPKYGEALLALLDPETARTVLDLGCGGGALTERLRAAGYTVCGMDSDKGQLAAARRAHPDIRFFRGNATDFSLETPVDAVFSNAVLHWIDRERQPDALACVFRALRAGGQFVFEMGGAGCGAQIHAALRQAFERRGLAYRVPFFFPTVGEYAPLLEAAGFRVTFAALFARPTPLAGEQGMADWIRMFVRAPFEALPAAEADEIIREAVEDLRLRLYQNGVWTADYVRLRCKAVKPA</sequence>
<dbReference type="EMBL" id="DVMW01000039">
    <property type="protein sequence ID" value="HIU36295.1"/>
    <property type="molecule type" value="Genomic_DNA"/>
</dbReference>
<dbReference type="Pfam" id="PF13649">
    <property type="entry name" value="Methyltransf_25"/>
    <property type="match status" value="1"/>
</dbReference>
<keyword evidence="2" id="KW-0808">Transferase</keyword>
<dbReference type="GO" id="GO:0008168">
    <property type="term" value="F:methyltransferase activity"/>
    <property type="evidence" value="ECO:0007669"/>
    <property type="project" value="UniProtKB-KW"/>
</dbReference>
<dbReference type="InterPro" id="IPR041698">
    <property type="entry name" value="Methyltransf_25"/>
</dbReference>
<dbReference type="Gene3D" id="3.40.50.150">
    <property type="entry name" value="Vaccinia Virus protein VP39"/>
    <property type="match status" value="1"/>
</dbReference>
<comment type="caution">
    <text evidence="2">The sequence shown here is derived from an EMBL/GenBank/DDBJ whole genome shotgun (WGS) entry which is preliminary data.</text>
</comment>
<feature type="domain" description="Methyltransferase" evidence="1">
    <location>
        <begin position="36"/>
        <end position="125"/>
    </location>
</feature>
<evidence type="ECO:0000313" key="2">
    <source>
        <dbReference type="EMBL" id="HIU36295.1"/>
    </source>
</evidence>
<dbReference type="CDD" id="cd02440">
    <property type="entry name" value="AdoMet_MTases"/>
    <property type="match status" value="1"/>
</dbReference>
<reference evidence="2" key="1">
    <citation type="submission" date="2020-10" db="EMBL/GenBank/DDBJ databases">
        <authorList>
            <person name="Gilroy R."/>
        </authorList>
    </citation>
    <scope>NUCLEOTIDE SEQUENCE</scope>
    <source>
        <strain evidence="2">ChiGjej1B1-19959</strain>
    </source>
</reference>